<dbReference type="InterPro" id="IPR049369">
    <property type="entry name" value="BF1531-like_N"/>
</dbReference>
<name>A0ABS0HM18_9SPHN</name>
<sequence length="635" mass="68757">MTDVLTLPWLLPAPADFRARVRALKSAETVKAADVTTLAAYGLDLSQLGSLGKIVDARREELRAEGRLRPVLLGVAATHTVDLVAEALPATALRHGLLVDTVQTDYGQLAQAVLDPSSSLAAAKPDFVLLALDAASLGLARPQFEAAAAHEAVQSALDYVASLRDGVRTNIGAGVVLHTLATPAESLFGSYDARVPGSVRWLIARFNQRLTEEVVGDSDLLLDVAALAETVGLARWHDPLRWHDAKIPCALDAVPLYADHVARLLASARGLARKCLVLDLDNTLWGGIIGDDGVDGIKLGQGSAKGEAHLAVQSLALDLRRRGVILAVCSKNEEAAALIPFREHDEMVLKEDHISVFVANWTDKATNLKAIAQALNIGTDALVFLDDNPAERERVRQELPEVAVPEVGDEPSDYVRLLSLAGYFEAVAFNDEDRKRADMYQANAQRASALQKVGNLDEYLASLDMECTIAPFDDLGRARIAQLINKSNQFNLTTRRYTEADVAAIQSDPNKFTMQVRLVDRFGDNGMISVVIFDRGLDSWHCDTWLMSCRVLGRRVEEAVLDHVAAAAKAAGATRLTGEYIPTPKNVLVEKHFEKLGFVQTCERDGGGTTWALELADYAAPALPMDIRTTIAFAA</sequence>
<evidence type="ECO:0000313" key="3">
    <source>
        <dbReference type="Proteomes" id="UP000600799"/>
    </source>
</evidence>
<protein>
    <submittedName>
        <fullName evidence="2">HAD family hydrolase</fullName>
    </submittedName>
</protein>
<dbReference type="Gene3D" id="3.40.50.1000">
    <property type="entry name" value="HAD superfamily/HAD-like"/>
    <property type="match status" value="1"/>
</dbReference>
<keyword evidence="2" id="KW-0378">Hydrolase</keyword>
<keyword evidence="3" id="KW-1185">Reference proteome</keyword>
<dbReference type="NCBIfam" id="TIGR01686">
    <property type="entry name" value="FkbH"/>
    <property type="match status" value="1"/>
</dbReference>
<dbReference type="Proteomes" id="UP000600799">
    <property type="component" value="Unassembled WGS sequence"/>
</dbReference>
<accession>A0ABS0HM18</accession>
<dbReference type="NCBIfam" id="TIGR01681">
    <property type="entry name" value="HAD-SF-IIIC"/>
    <property type="match status" value="1"/>
</dbReference>
<dbReference type="SUPFAM" id="SSF56784">
    <property type="entry name" value="HAD-like"/>
    <property type="match status" value="1"/>
</dbReference>
<dbReference type="InterPro" id="IPR010033">
    <property type="entry name" value="HAD_SF_ppase_IIIC"/>
</dbReference>
<comment type="caution">
    <text evidence="2">The sequence shown here is derived from an EMBL/GenBank/DDBJ whole genome shotgun (WGS) entry which is preliminary data.</text>
</comment>
<dbReference type="Gene3D" id="3.40.50.1110">
    <property type="entry name" value="SGNH hydrolase"/>
    <property type="match status" value="1"/>
</dbReference>
<dbReference type="RefSeq" id="WP_196277306.1">
    <property type="nucleotide sequence ID" value="NZ_JADQDC010000019.1"/>
</dbReference>
<evidence type="ECO:0000259" key="1">
    <source>
        <dbReference type="Pfam" id="PF21211"/>
    </source>
</evidence>
<reference evidence="2 3" key="1">
    <citation type="submission" date="2020-11" db="EMBL/GenBank/DDBJ databases">
        <title>The genome sequence of Novosphingobium sp. 1Y9A.</title>
        <authorList>
            <person name="Liu Y."/>
        </authorList>
    </citation>
    <scope>NUCLEOTIDE SEQUENCE [LARGE SCALE GENOMIC DNA]</scope>
    <source>
        <strain evidence="2 3">1Y9A</strain>
    </source>
</reference>
<dbReference type="InterPro" id="IPR036514">
    <property type="entry name" value="SGNH_hydro_sf"/>
</dbReference>
<gene>
    <name evidence="2" type="ORF">I2488_18705</name>
</gene>
<feature type="domain" description="BF1531-like N-terminal" evidence="1">
    <location>
        <begin position="72"/>
        <end position="262"/>
    </location>
</feature>
<evidence type="ECO:0000313" key="2">
    <source>
        <dbReference type="EMBL" id="MBF9153039.1"/>
    </source>
</evidence>
<dbReference type="Pfam" id="PF21211">
    <property type="entry name" value="FkbH_N"/>
    <property type="match status" value="1"/>
</dbReference>
<dbReference type="InterPro" id="IPR036412">
    <property type="entry name" value="HAD-like_sf"/>
</dbReference>
<dbReference type="EMBL" id="JADQDC010000019">
    <property type="protein sequence ID" value="MBF9153039.1"/>
    <property type="molecule type" value="Genomic_DNA"/>
</dbReference>
<dbReference type="InterPro" id="IPR010037">
    <property type="entry name" value="FkbH_domain"/>
</dbReference>
<dbReference type="GO" id="GO:0016787">
    <property type="term" value="F:hydrolase activity"/>
    <property type="evidence" value="ECO:0007669"/>
    <property type="project" value="UniProtKB-KW"/>
</dbReference>
<organism evidence="2 3">
    <name type="scientific">Novosphingobium jiangmenense</name>
    <dbReference type="NCBI Taxonomy" id="2791981"/>
    <lineage>
        <taxon>Bacteria</taxon>
        <taxon>Pseudomonadati</taxon>
        <taxon>Pseudomonadota</taxon>
        <taxon>Alphaproteobacteria</taxon>
        <taxon>Sphingomonadales</taxon>
        <taxon>Sphingomonadaceae</taxon>
        <taxon>Novosphingobium</taxon>
    </lineage>
</organism>
<dbReference type="InterPro" id="IPR023214">
    <property type="entry name" value="HAD_sf"/>
</dbReference>
<proteinExistence type="predicted"/>